<dbReference type="Proteomes" id="UP000095751">
    <property type="component" value="Unassembled WGS sequence"/>
</dbReference>
<proteinExistence type="predicted"/>
<sequence length="202" mass="22310">MRSSVAILTLVVVLLAAPALSLTHHFKLSYFGSSSSYLRGGFSSVDTQQKEMVSIAFSIFNGTEFQQGDDRIRYVNWEIHGENECKVLLRTDPDATPITLTGEHIGNGVIKLDVQGLPFEYLFHQVGDDTILISRTEQSSCEDCGQSENKNGTDNDNERKKIKLDCGTIVLTGNNSCVQTIVHIDGSDLTMLEVIRGERDPI</sequence>
<reference evidence="2 3" key="1">
    <citation type="submission" date="2016-09" db="EMBL/GenBank/DDBJ databases">
        <title>Extensive genetic diversity and differential bi-allelic expression allows diatom success in the polar Southern Ocean.</title>
        <authorList>
            <consortium name="DOE Joint Genome Institute"/>
            <person name="Mock T."/>
            <person name="Otillar R.P."/>
            <person name="Strauss J."/>
            <person name="Dupont C."/>
            <person name="Frickenhaus S."/>
            <person name="Maumus F."/>
            <person name="Mcmullan M."/>
            <person name="Sanges R."/>
            <person name="Schmutz J."/>
            <person name="Toseland A."/>
            <person name="Valas R."/>
            <person name="Veluchamy A."/>
            <person name="Ward B.J."/>
            <person name="Allen A."/>
            <person name="Barry K."/>
            <person name="Falciatore A."/>
            <person name="Ferrante M."/>
            <person name="Fortunato A.E."/>
            <person name="Gloeckner G."/>
            <person name="Gruber A."/>
            <person name="Hipkin R."/>
            <person name="Janech M."/>
            <person name="Kroth P."/>
            <person name="Leese F."/>
            <person name="Lindquist E."/>
            <person name="Lyon B.R."/>
            <person name="Martin J."/>
            <person name="Mayer C."/>
            <person name="Parker M."/>
            <person name="Quesneville H."/>
            <person name="Raymond J."/>
            <person name="Uhlig C."/>
            <person name="Valentin K.U."/>
            <person name="Worden A.Z."/>
            <person name="Armbrust E.V."/>
            <person name="Bowler C."/>
            <person name="Green B."/>
            <person name="Moulton V."/>
            <person name="Van Oosterhout C."/>
            <person name="Grigoriev I."/>
        </authorList>
    </citation>
    <scope>NUCLEOTIDE SEQUENCE [LARGE SCALE GENOMIC DNA]</scope>
    <source>
        <strain evidence="2 3">CCMP1102</strain>
    </source>
</reference>
<gene>
    <name evidence="2" type="ORF">FRACYDRAFT_241887</name>
</gene>
<protein>
    <submittedName>
        <fullName evidence="2">Uncharacterized protein</fullName>
    </submittedName>
</protein>
<dbReference type="AlphaFoldDB" id="A0A1E7F5W0"/>
<keyword evidence="1" id="KW-0732">Signal</keyword>
<dbReference type="KEGG" id="fcy:FRACYDRAFT_241887"/>
<dbReference type="EMBL" id="KV784361">
    <property type="protein sequence ID" value="OEU13547.1"/>
    <property type="molecule type" value="Genomic_DNA"/>
</dbReference>
<organism evidence="2 3">
    <name type="scientific">Fragilariopsis cylindrus CCMP1102</name>
    <dbReference type="NCBI Taxonomy" id="635003"/>
    <lineage>
        <taxon>Eukaryota</taxon>
        <taxon>Sar</taxon>
        <taxon>Stramenopiles</taxon>
        <taxon>Ochrophyta</taxon>
        <taxon>Bacillariophyta</taxon>
        <taxon>Bacillariophyceae</taxon>
        <taxon>Bacillariophycidae</taxon>
        <taxon>Bacillariales</taxon>
        <taxon>Bacillariaceae</taxon>
        <taxon>Fragilariopsis</taxon>
    </lineage>
</organism>
<evidence type="ECO:0000313" key="3">
    <source>
        <dbReference type="Proteomes" id="UP000095751"/>
    </source>
</evidence>
<evidence type="ECO:0000256" key="1">
    <source>
        <dbReference type="SAM" id="SignalP"/>
    </source>
</evidence>
<keyword evidence="3" id="KW-1185">Reference proteome</keyword>
<accession>A0A1E7F5W0</accession>
<feature type="chain" id="PRO_5009192699" evidence="1">
    <location>
        <begin position="22"/>
        <end position="202"/>
    </location>
</feature>
<name>A0A1E7F5W0_9STRA</name>
<evidence type="ECO:0000313" key="2">
    <source>
        <dbReference type="EMBL" id="OEU13547.1"/>
    </source>
</evidence>
<dbReference type="InParanoid" id="A0A1E7F5W0"/>
<feature type="signal peptide" evidence="1">
    <location>
        <begin position="1"/>
        <end position="21"/>
    </location>
</feature>